<accession>A0AA39WSX7</accession>
<keyword evidence="5" id="KW-1185">Reference proteome</keyword>
<feature type="compositionally biased region" description="Basic and acidic residues" evidence="2">
    <location>
        <begin position="346"/>
        <end position="359"/>
    </location>
</feature>
<feature type="compositionally biased region" description="Acidic residues" evidence="2">
    <location>
        <begin position="251"/>
        <end position="260"/>
    </location>
</feature>
<proteinExistence type="predicted"/>
<dbReference type="SUPFAM" id="SSF57850">
    <property type="entry name" value="RING/U-box"/>
    <property type="match status" value="1"/>
</dbReference>
<dbReference type="AlphaFoldDB" id="A0AA39WSX7"/>
<organism evidence="4 5">
    <name type="scientific">Immersiella caudata</name>
    <dbReference type="NCBI Taxonomy" id="314043"/>
    <lineage>
        <taxon>Eukaryota</taxon>
        <taxon>Fungi</taxon>
        <taxon>Dikarya</taxon>
        <taxon>Ascomycota</taxon>
        <taxon>Pezizomycotina</taxon>
        <taxon>Sordariomycetes</taxon>
        <taxon>Sordariomycetidae</taxon>
        <taxon>Sordariales</taxon>
        <taxon>Lasiosphaeriaceae</taxon>
        <taxon>Immersiella</taxon>
    </lineage>
</organism>
<feature type="domain" description="RING-type" evidence="3">
    <location>
        <begin position="69"/>
        <end position="129"/>
    </location>
</feature>
<feature type="region of interest" description="Disordered" evidence="2">
    <location>
        <begin position="199"/>
        <end position="371"/>
    </location>
</feature>
<keyword evidence="1" id="KW-0862">Zinc</keyword>
<evidence type="ECO:0000313" key="5">
    <source>
        <dbReference type="Proteomes" id="UP001175000"/>
    </source>
</evidence>
<feature type="compositionally biased region" description="Pro residues" evidence="2">
    <location>
        <begin position="326"/>
        <end position="337"/>
    </location>
</feature>
<keyword evidence="1" id="KW-0479">Metal-binding</keyword>
<dbReference type="InterPro" id="IPR013083">
    <property type="entry name" value="Znf_RING/FYVE/PHD"/>
</dbReference>
<feature type="compositionally biased region" description="Low complexity" evidence="2">
    <location>
        <begin position="220"/>
        <end position="241"/>
    </location>
</feature>
<evidence type="ECO:0000256" key="2">
    <source>
        <dbReference type="SAM" id="MobiDB-lite"/>
    </source>
</evidence>
<dbReference type="Gene3D" id="3.30.40.10">
    <property type="entry name" value="Zinc/RING finger domain, C3HC4 (zinc finger)"/>
    <property type="match status" value="1"/>
</dbReference>
<protein>
    <recommendedName>
        <fullName evidence="3">RING-type domain-containing protein</fullName>
    </recommendedName>
</protein>
<gene>
    <name evidence="4" type="ORF">B0T14DRAFT_497420</name>
</gene>
<dbReference type="GO" id="GO:0008270">
    <property type="term" value="F:zinc ion binding"/>
    <property type="evidence" value="ECO:0007669"/>
    <property type="project" value="UniProtKB-KW"/>
</dbReference>
<evidence type="ECO:0000313" key="4">
    <source>
        <dbReference type="EMBL" id="KAK0621010.1"/>
    </source>
</evidence>
<comment type="caution">
    <text evidence="4">The sequence shown here is derived from an EMBL/GenBank/DDBJ whole genome shotgun (WGS) entry which is preliminary data.</text>
</comment>
<keyword evidence="1" id="KW-0863">Zinc-finger</keyword>
<dbReference type="Proteomes" id="UP001175000">
    <property type="component" value="Unassembled WGS sequence"/>
</dbReference>
<evidence type="ECO:0000256" key="1">
    <source>
        <dbReference type="PROSITE-ProRule" id="PRU00175"/>
    </source>
</evidence>
<name>A0AA39WSX7_9PEZI</name>
<dbReference type="EMBL" id="JAULSU010000004">
    <property type="protein sequence ID" value="KAK0621010.1"/>
    <property type="molecule type" value="Genomic_DNA"/>
</dbReference>
<reference evidence="4" key="1">
    <citation type="submission" date="2023-06" db="EMBL/GenBank/DDBJ databases">
        <title>Genome-scale phylogeny and comparative genomics of the fungal order Sordariales.</title>
        <authorList>
            <consortium name="Lawrence Berkeley National Laboratory"/>
            <person name="Hensen N."/>
            <person name="Bonometti L."/>
            <person name="Westerberg I."/>
            <person name="Brannstrom I.O."/>
            <person name="Guillou S."/>
            <person name="Cros-Aarteil S."/>
            <person name="Calhoun S."/>
            <person name="Haridas S."/>
            <person name="Kuo A."/>
            <person name="Mondo S."/>
            <person name="Pangilinan J."/>
            <person name="Riley R."/>
            <person name="Labutti K."/>
            <person name="Andreopoulos B."/>
            <person name="Lipzen A."/>
            <person name="Chen C."/>
            <person name="Yanf M."/>
            <person name="Daum C."/>
            <person name="Ng V."/>
            <person name="Clum A."/>
            <person name="Steindorff A."/>
            <person name="Ohm R."/>
            <person name="Martin F."/>
            <person name="Silar P."/>
            <person name="Natvig D."/>
            <person name="Lalanne C."/>
            <person name="Gautier V."/>
            <person name="Ament-Velasquez S.L."/>
            <person name="Kruys A."/>
            <person name="Hutchinson M.I."/>
            <person name="Powell A.J."/>
            <person name="Barry K."/>
            <person name="Miller A.N."/>
            <person name="Grigoriev I.V."/>
            <person name="Debuchy R."/>
            <person name="Gladieux P."/>
            <person name="Thoren M.H."/>
            <person name="Johannesson H."/>
        </authorList>
    </citation>
    <scope>NUCLEOTIDE SEQUENCE</scope>
    <source>
        <strain evidence="4">CBS 606.72</strain>
    </source>
</reference>
<dbReference type="PROSITE" id="PS50089">
    <property type="entry name" value="ZF_RING_2"/>
    <property type="match status" value="1"/>
</dbReference>
<dbReference type="InterPro" id="IPR001841">
    <property type="entry name" value="Znf_RING"/>
</dbReference>
<sequence>MSHSGWQNGVATQESLLISNQPSSTNAAIGDALPAAPSETSSNTIEETVWANIETYLRTRRGPRPLVLCCICEEELVVPGLQEDNGQRETMKKLPCGHVLGAECVGIWINTRLNDSTSRDTIPKCPYCRAPIMTNVSPSQVMRSIPEVASISIPEIMAERNREEARGGVSTLETIAERNRERGRVERDVYYRGRRNAVADYEPNSGPRNGGSSLMDTMLTTSNNAASPSSSRRTQTRGGTRIVEARHPDSDSDSDSEDDYYPNPANSSTVRVPPPNTSRESGSRRSRTSHPSGARVVTARHPDKSYPDSASESESPDCPTSRWSGPWPPVEPTPTPRSPGSGPRILDARHPSELNPDPRRKSRGVIRLNVG</sequence>
<feature type="compositionally biased region" description="Polar residues" evidence="2">
    <location>
        <begin position="206"/>
        <end position="219"/>
    </location>
</feature>
<evidence type="ECO:0000259" key="3">
    <source>
        <dbReference type="PROSITE" id="PS50089"/>
    </source>
</evidence>